<accession>A0A381Q7G3</accession>
<reference evidence="1" key="1">
    <citation type="submission" date="2018-05" db="EMBL/GenBank/DDBJ databases">
        <authorList>
            <person name="Lanie J.A."/>
            <person name="Ng W.-L."/>
            <person name="Kazmierczak K.M."/>
            <person name="Andrzejewski T.M."/>
            <person name="Davidsen T.M."/>
            <person name="Wayne K.J."/>
            <person name="Tettelin H."/>
            <person name="Glass J.I."/>
            <person name="Rusch D."/>
            <person name="Podicherti R."/>
            <person name="Tsui H.-C.T."/>
            <person name="Winkler M.E."/>
        </authorList>
    </citation>
    <scope>NUCLEOTIDE SEQUENCE</scope>
</reference>
<proteinExistence type="predicted"/>
<evidence type="ECO:0000313" key="1">
    <source>
        <dbReference type="EMBL" id="SUZ75272.1"/>
    </source>
</evidence>
<dbReference type="AlphaFoldDB" id="A0A381Q7G3"/>
<feature type="non-terminal residue" evidence="1">
    <location>
        <position position="49"/>
    </location>
</feature>
<gene>
    <name evidence="1" type="ORF">METZ01_LOCUS28126</name>
</gene>
<dbReference type="EMBL" id="UINC01001239">
    <property type="protein sequence ID" value="SUZ75272.1"/>
    <property type="molecule type" value="Genomic_DNA"/>
</dbReference>
<name>A0A381Q7G3_9ZZZZ</name>
<organism evidence="1">
    <name type="scientific">marine metagenome</name>
    <dbReference type="NCBI Taxonomy" id="408172"/>
    <lineage>
        <taxon>unclassified sequences</taxon>
        <taxon>metagenomes</taxon>
        <taxon>ecological metagenomes</taxon>
    </lineage>
</organism>
<protein>
    <submittedName>
        <fullName evidence="1">Uncharacterized protein</fullName>
    </submittedName>
</protein>
<feature type="non-terminal residue" evidence="1">
    <location>
        <position position="1"/>
    </location>
</feature>
<sequence>MNNHQQTLRVDITGLPLEWVDYKEAVKLYAVNQVVYTLGNDLYTIYGGI</sequence>